<feature type="compositionally biased region" description="Basic and acidic residues" evidence="1">
    <location>
        <begin position="662"/>
        <end position="680"/>
    </location>
</feature>
<comment type="caution">
    <text evidence="4">The sequence shown here is derived from an EMBL/GenBank/DDBJ whole genome shotgun (WGS) entry which is preliminary data.</text>
</comment>
<dbReference type="Pfam" id="PF25547">
    <property type="entry name" value="WXG100_2"/>
    <property type="match status" value="1"/>
</dbReference>
<dbReference type="Proteomes" id="UP000092086">
    <property type="component" value="Unassembled WGS sequence"/>
</dbReference>
<feature type="compositionally biased region" description="Gly residues" evidence="1">
    <location>
        <begin position="634"/>
        <end position="646"/>
    </location>
</feature>
<feature type="region of interest" description="Disordered" evidence="1">
    <location>
        <begin position="582"/>
        <end position="737"/>
    </location>
</feature>
<evidence type="ECO:0000313" key="4">
    <source>
        <dbReference type="EMBL" id="OBG40537.1"/>
    </source>
</evidence>
<evidence type="ECO:0000256" key="1">
    <source>
        <dbReference type="SAM" id="MobiDB-lite"/>
    </source>
</evidence>
<feature type="compositionally biased region" description="Basic and acidic residues" evidence="1">
    <location>
        <begin position="706"/>
        <end position="730"/>
    </location>
</feature>
<feature type="domain" description="TNT" evidence="2">
    <location>
        <begin position="810"/>
        <end position="904"/>
    </location>
</feature>
<protein>
    <recommendedName>
        <fullName evidence="6">DUF4237 domain-containing protein</fullName>
    </recommendedName>
</protein>
<dbReference type="AlphaFoldDB" id="A0ABD6P2F9"/>
<dbReference type="InterPro" id="IPR025331">
    <property type="entry name" value="TNT"/>
</dbReference>
<feature type="compositionally biased region" description="Low complexity" evidence="1">
    <location>
        <begin position="549"/>
        <end position="559"/>
    </location>
</feature>
<evidence type="ECO:0008006" key="6">
    <source>
        <dbReference type="Google" id="ProtNLM"/>
    </source>
</evidence>
<dbReference type="EMBL" id="LZIT01000106">
    <property type="protein sequence ID" value="OBG40537.1"/>
    <property type="molecule type" value="Genomic_DNA"/>
</dbReference>
<proteinExistence type="predicted"/>
<feature type="domain" description="Outer membrane channel protein CpnT-like N-terminal" evidence="3">
    <location>
        <begin position="124"/>
        <end position="228"/>
    </location>
</feature>
<reference evidence="4 5" key="1">
    <citation type="submission" date="2016-06" db="EMBL/GenBank/DDBJ databases">
        <authorList>
            <person name="Sutton G."/>
            <person name="Brinkac L."/>
            <person name="Sanka R."/>
            <person name="Adams M."/>
            <person name="Lau E."/>
            <person name="Sam S."/>
            <person name="Sreng N."/>
            <person name="Him V."/>
            <person name="Kerleguer A."/>
            <person name="Cheng S."/>
        </authorList>
    </citation>
    <scope>NUCLEOTIDE SEQUENCE [LARGE SCALE GENOMIC DNA]</scope>
    <source>
        <strain evidence="4 5">E2978</strain>
    </source>
</reference>
<gene>
    <name evidence="4" type="ORF">A5672_13800</name>
</gene>
<feature type="compositionally biased region" description="Low complexity" evidence="1">
    <location>
        <begin position="524"/>
        <end position="542"/>
    </location>
</feature>
<dbReference type="Pfam" id="PF14021">
    <property type="entry name" value="TNT"/>
    <property type="match status" value="1"/>
</dbReference>
<name>A0ABD6P2F9_9MYCO</name>
<dbReference type="InterPro" id="IPR057746">
    <property type="entry name" value="CpnT-like_N"/>
</dbReference>
<organism evidence="4 5">
    <name type="scientific">Mycobacterium alsense</name>
    <dbReference type="NCBI Taxonomy" id="324058"/>
    <lineage>
        <taxon>Bacteria</taxon>
        <taxon>Bacillati</taxon>
        <taxon>Actinomycetota</taxon>
        <taxon>Actinomycetes</taxon>
        <taxon>Mycobacteriales</taxon>
        <taxon>Mycobacteriaceae</taxon>
        <taxon>Mycobacterium</taxon>
    </lineage>
</organism>
<evidence type="ECO:0000259" key="2">
    <source>
        <dbReference type="Pfam" id="PF14021"/>
    </source>
</evidence>
<accession>A0ABD6P2F9</accession>
<evidence type="ECO:0000313" key="5">
    <source>
        <dbReference type="Proteomes" id="UP000092086"/>
    </source>
</evidence>
<sequence length="905" mass="92972">MAPPLVVDPEALFAVGSAVGAAGEGLTANLTVLTSGFAAHTGLDAAGTVFGLAYQDAAGSLLKAVAAAINACRQSGALIQQGASNYSKAEAASTLGGGGDVLRAPPAPVKTAAPGPPGTWGKGEPPPPLWAVVQSFVDDLWPDGDVAGIRAAATRWRAFAGAAGGMRSALTAAKSLLGAQQIPEGGRIDDALSQIGDCIGKIADASGKLATSLDGFADEVEGARNAIRDLLHRLGSLTDIGHDLMLIVKGDALEEIRKIAQDINGVLHHLGREARAGEQVMKLGMQAADGLVVKFEKYARGELTQFLGDEVGNPVATVFDTWVNTNEGVLKGAVGMALALGDLDPRWFVLDPEGAAATWSDMGKSLWKGSLINAFLNPREASQANIQMLKSLLHLDDWSTARPGLGFGENLFDAALLFVPGGGEAGAAADGAGAAARGAGAAAETAGRGARAVDGLKGLAGVRGELADVAAAGGDLTKSLDGVAENLPKVDPALSGRPVEAPAPKPLESPVESAPRPPDMAQGAPHAPGPAGRPDAAPAPARVPHEPLAGPHQPVAAPAGGPPLAPVPAAVGERVPSAVPRLVEHSPVHVPRSPSGSLAESAPIAAHPPPSAPSFAAPHFTPPAAHPPEPPAPGGGWHAPGDGGAPSGPPHGRPPHGGGPHRPGDGPPSDHPEGVSRDGDGPPSHDGNGPGERQDPVHSDGPAGDGWHRLLNDEPLDSHYGEPLSDHWDFTDNPVDPARIDGDVAELIHDPNAPFGRDPQGHIYTEQQYAERFNRIGHGSEHWYNFPANGGALPGTRVAYTDAASYMRDYGVQLDRVGGDGGKYLAVMEDGQPASWEHRALHVDSLREPYHSYTFGRLPDGWTIEVSEVAPGMGQPGGSIQVRIFDDEGEPRSVEDLTRRGVLRK</sequence>
<evidence type="ECO:0000259" key="3">
    <source>
        <dbReference type="Pfam" id="PF25547"/>
    </source>
</evidence>
<feature type="compositionally biased region" description="Pro residues" evidence="1">
    <location>
        <begin position="620"/>
        <end position="633"/>
    </location>
</feature>
<feature type="region of interest" description="Disordered" evidence="1">
    <location>
        <begin position="489"/>
        <end position="569"/>
    </location>
</feature>